<sequence>MSLQNPFGAGYGQAVENTIPWGGASTEAPAESAAEAALRYRMHELERREQQLAAREAQLRLQEDKIGEFLGRQPNFPKFRPLVYHDIDKEIPDTGKPLVKRAYFLWLFCVWTYFFNCLACFTTLVTKGSNGGSQFGMSFLIMSIGIPVSWSFWYKQLYDGVRDDKSLRFFFFFFNFAFHLGAMAVLAIGMPGWGGAGMIVAMEMLGTNAVSGVFCLISAACLGLEAIAGLWVLKEVTSYYRSKGMSMRSVRTEAIHGVAQSELGREVLKEGAKQAFVANKSAALAVPTLAKSPSNVPSLSKPPSVVPTLRK</sequence>
<evidence type="ECO:0000256" key="6">
    <source>
        <dbReference type="SAM" id="Phobius"/>
    </source>
</evidence>
<dbReference type="EMBL" id="GG745379">
    <property type="protein sequence ID" value="KNE72399.1"/>
    <property type="molecule type" value="Genomic_DNA"/>
</dbReference>
<feature type="transmembrane region" description="Helical" evidence="6">
    <location>
        <begin position="209"/>
        <end position="233"/>
    </location>
</feature>
<evidence type="ECO:0000256" key="5">
    <source>
        <dbReference type="SAM" id="MobiDB-lite"/>
    </source>
</evidence>
<dbReference type="PANTHER" id="PTHR10687">
    <property type="entry name" value="SECRETORY CARRIER-ASSOCIATED MEMBRANE PROTEIN SCAMP"/>
    <property type="match status" value="1"/>
</dbReference>
<gene>
    <name evidence="7" type="ORF">AMAG_16881</name>
</gene>
<keyword evidence="4 6" id="KW-0472">Membrane</keyword>
<dbReference type="PANTHER" id="PTHR10687:SF2">
    <property type="entry name" value="SECRETORY CARRIER-ASSOCIATED MEMBRANE PROTEIN"/>
    <property type="match status" value="1"/>
</dbReference>
<dbReference type="InterPro" id="IPR007273">
    <property type="entry name" value="SCAMP"/>
</dbReference>
<protein>
    <recommendedName>
        <fullName evidence="9">Secretory carrier membrane protein</fullName>
    </recommendedName>
</protein>
<dbReference type="eggNOG" id="KOG3088">
    <property type="taxonomic scope" value="Eukaryota"/>
</dbReference>
<feature type="compositionally biased region" description="Low complexity" evidence="5">
    <location>
        <begin position="292"/>
        <end position="311"/>
    </location>
</feature>
<dbReference type="Proteomes" id="UP000054350">
    <property type="component" value="Unassembled WGS sequence"/>
</dbReference>
<reference evidence="8" key="2">
    <citation type="submission" date="2009-11" db="EMBL/GenBank/DDBJ databases">
        <title>The Genome Sequence of Allomyces macrogynus strain ATCC 38327.</title>
        <authorList>
            <consortium name="The Broad Institute Genome Sequencing Platform"/>
            <person name="Russ C."/>
            <person name="Cuomo C."/>
            <person name="Shea T."/>
            <person name="Young S.K."/>
            <person name="Zeng Q."/>
            <person name="Koehrsen M."/>
            <person name="Haas B."/>
            <person name="Borodovsky M."/>
            <person name="Guigo R."/>
            <person name="Alvarado L."/>
            <person name="Berlin A."/>
            <person name="Borenstein D."/>
            <person name="Chen Z."/>
            <person name="Engels R."/>
            <person name="Freedman E."/>
            <person name="Gellesch M."/>
            <person name="Goldberg J."/>
            <person name="Griggs A."/>
            <person name="Gujja S."/>
            <person name="Heiman D."/>
            <person name="Hepburn T."/>
            <person name="Howarth C."/>
            <person name="Jen D."/>
            <person name="Larson L."/>
            <person name="Lewis B."/>
            <person name="Mehta T."/>
            <person name="Park D."/>
            <person name="Pearson M."/>
            <person name="Roberts A."/>
            <person name="Saif S."/>
            <person name="Shenoy N."/>
            <person name="Sisk P."/>
            <person name="Stolte C."/>
            <person name="Sykes S."/>
            <person name="Walk T."/>
            <person name="White J."/>
            <person name="Yandava C."/>
            <person name="Burger G."/>
            <person name="Gray M.W."/>
            <person name="Holland P.W.H."/>
            <person name="King N."/>
            <person name="Lang F.B.F."/>
            <person name="Roger A.J."/>
            <person name="Ruiz-Trillo I."/>
            <person name="Lander E."/>
            <person name="Nusbaum C."/>
        </authorList>
    </citation>
    <scope>NUCLEOTIDE SEQUENCE [LARGE SCALE GENOMIC DNA]</scope>
    <source>
        <strain evidence="8">ATCC 38327</strain>
    </source>
</reference>
<name>A0A0L0TCZ6_ALLM3</name>
<evidence type="ECO:0000256" key="3">
    <source>
        <dbReference type="ARBA" id="ARBA00022989"/>
    </source>
</evidence>
<keyword evidence="3 6" id="KW-1133">Transmembrane helix</keyword>
<feature type="transmembrane region" description="Helical" evidence="6">
    <location>
        <begin position="137"/>
        <end position="154"/>
    </location>
</feature>
<organism evidence="7 8">
    <name type="scientific">Allomyces macrogynus (strain ATCC 38327)</name>
    <name type="common">Allomyces javanicus var. macrogynus</name>
    <dbReference type="NCBI Taxonomy" id="578462"/>
    <lineage>
        <taxon>Eukaryota</taxon>
        <taxon>Fungi</taxon>
        <taxon>Fungi incertae sedis</taxon>
        <taxon>Blastocladiomycota</taxon>
        <taxon>Blastocladiomycetes</taxon>
        <taxon>Blastocladiales</taxon>
        <taxon>Blastocladiaceae</taxon>
        <taxon>Allomyces</taxon>
    </lineage>
</organism>
<dbReference type="GO" id="GO:0032588">
    <property type="term" value="C:trans-Golgi network membrane"/>
    <property type="evidence" value="ECO:0007669"/>
    <property type="project" value="TreeGrafter"/>
</dbReference>
<evidence type="ECO:0000256" key="4">
    <source>
        <dbReference type="ARBA" id="ARBA00023136"/>
    </source>
</evidence>
<proteinExistence type="predicted"/>
<dbReference type="AlphaFoldDB" id="A0A0L0TCZ6"/>
<dbReference type="Pfam" id="PF04144">
    <property type="entry name" value="SCAMP"/>
    <property type="match status" value="1"/>
</dbReference>
<dbReference type="OrthoDB" id="242866at2759"/>
<feature type="transmembrane region" description="Helical" evidence="6">
    <location>
        <begin position="103"/>
        <end position="125"/>
    </location>
</feature>
<evidence type="ECO:0008006" key="9">
    <source>
        <dbReference type="Google" id="ProtNLM"/>
    </source>
</evidence>
<dbReference type="GO" id="GO:0055038">
    <property type="term" value="C:recycling endosome membrane"/>
    <property type="evidence" value="ECO:0007669"/>
    <property type="project" value="TreeGrafter"/>
</dbReference>
<evidence type="ECO:0000256" key="1">
    <source>
        <dbReference type="ARBA" id="ARBA00004141"/>
    </source>
</evidence>
<reference evidence="7 8" key="1">
    <citation type="submission" date="2009-11" db="EMBL/GenBank/DDBJ databases">
        <title>Annotation of Allomyces macrogynus ATCC 38327.</title>
        <authorList>
            <consortium name="The Broad Institute Genome Sequencing Platform"/>
            <person name="Russ C."/>
            <person name="Cuomo C."/>
            <person name="Burger G."/>
            <person name="Gray M.W."/>
            <person name="Holland P.W.H."/>
            <person name="King N."/>
            <person name="Lang F.B.F."/>
            <person name="Roger A.J."/>
            <person name="Ruiz-Trillo I."/>
            <person name="Young S.K."/>
            <person name="Zeng Q."/>
            <person name="Gargeya S."/>
            <person name="Fitzgerald M."/>
            <person name="Haas B."/>
            <person name="Abouelleil A."/>
            <person name="Alvarado L."/>
            <person name="Arachchi H.M."/>
            <person name="Berlin A."/>
            <person name="Chapman S.B."/>
            <person name="Gearin G."/>
            <person name="Goldberg J."/>
            <person name="Griggs A."/>
            <person name="Gujja S."/>
            <person name="Hansen M."/>
            <person name="Heiman D."/>
            <person name="Howarth C."/>
            <person name="Larimer J."/>
            <person name="Lui A."/>
            <person name="MacDonald P.J.P."/>
            <person name="McCowen C."/>
            <person name="Montmayeur A."/>
            <person name="Murphy C."/>
            <person name="Neiman D."/>
            <person name="Pearson M."/>
            <person name="Priest M."/>
            <person name="Roberts A."/>
            <person name="Saif S."/>
            <person name="Shea T."/>
            <person name="Sisk P."/>
            <person name="Stolte C."/>
            <person name="Sykes S."/>
            <person name="Wortman J."/>
            <person name="Nusbaum C."/>
            <person name="Birren B."/>
        </authorList>
    </citation>
    <scope>NUCLEOTIDE SEQUENCE [LARGE SCALE GENOMIC DNA]</scope>
    <source>
        <strain evidence="7 8">ATCC 38327</strain>
    </source>
</reference>
<evidence type="ECO:0000313" key="8">
    <source>
        <dbReference type="Proteomes" id="UP000054350"/>
    </source>
</evidence>
<dbReference type="STRING" id="578462.A0A0L0TCZ6"/>
<dbReference type="GO" id="GO:0015031">
    <property type="term" value="P:protein transport"/>
    <property type="evidence" value="ECO:0007669"/>
    <property type="project" value="InterPro"/>
</dbReference>
<evidence type="ECO:0000256" key="2">
    <source>
        <dbReference type="ARBA" id="ARBA00022692"/>
    </source>
</evidence>
<accession>A0A0L0TCZ6</accession>
<keyword evidence="2 6" id="KW-0812">Transmembrane</keyword>
<feature type="region of interest" description="Disordered" evidence="5">
    <location>
        <begin position="291"/>
        <end position="311"/>
    </location>
</feature>
<feature type="transmembrane region" description="Helical" evidence="6">
    <location>
        <begin position="166"/>
        <end position="189"/>
    </location>
</feature>
<comment type="subcellular location">
    <subcellularLocation>
        <location evidence="1">Membrane</location>
        <topology evidence="1">Multi-pass membrane protein</topology>
    </subcellularLocation>
</comment>
<dbReference type="VEuPathDB" id="FungiDB:AMAG_16881"/>
<evidence type="ECO:0000313" key="7">
    <source>
        <dbReference type="EMBL" id="KNE72399.1"/>
    </source>
</evidence>
<keyword evidence="8" id="KW-1185">Reference proteome</keyword>